<evidence type="ECO:0000313" key="1">
    <source>
        <dbReference type="EMBL" id="CAG8488982.1"/>
    </source>
</evidence>
<organism evidence="1 2">
    <name type="scientific">Paraglomus brasilianum</name>
    <dbReference type="NCBI Taxonomy" id="144538"/>
    <lineage>
        <taxon>Eukaryota</taxon>
        <taxon>Fungi</taxon>
        <taxon>Fungi incertae sedis</taxon>
        <taxon>Mucoromycota</taxon>
        <taxon>Glomeromycotina</taxon>
        <taxon>Glomeromycetes</taxon>
        <taxon>Paraglomerales</taxon>
        <taxon>Paraglomeraceae</taxon>
        <taxon>Paraglomus</taxon>
    </lineage>
</organism>
<dbReference type="Proteomes" id="UP000789739">
    <property type="component" value="Unassembled WGS sequence"/>
</dbReference>
<reference evidence="1" key="1">
    <citation type="submission" date="2021-06" db="EMBL/GenBank/DDBJ databases">
        <authorList>
            <person name="Kallberg Y."/>
            <person name="Tangrot J."/>
            <person name="Rosling A."/>
        </authorList>
    </citation>
    <scope>NUCLEOTIDE SEQUENCE</scope>
    <source>
        <strain evidence="1">BR232B</strain>
    </source>
</reference>
<evidence type="ECO:0000313" key="2">
    <source>
        <dbReference type="Proteomes" id="UP000789739"/>
    </source>
</evidence>
<keyword evidence="2" id="KW-1185">Reference proteome</keyword>
<sequence length="58" mass="6491">MVLNIKQVSTPIKCIAGPQEDRIVKRAANPILETKMFTIQQSVSDTTFRPSSTKMRIA</sequence>
<protein>
    <submittedName>
        <fullName evidence="1">1538_t:CDS:1</fullName>
    </submittedName>
</protein>
<dbReference type="EMBL" id="CAJVPI010000144">
    <property type="protein sequence ID" value="CAG8488982.1"/>
    <property type="molecule type" value="Genomic_DNA"/>
</dbReference>
<comment type="caution">
    <text evidence="1">The sequence shown here is derived from an EMBL/GenBank/DDBJ whole genome shotgun (WGS) entry which is preliminary data.</text>
</comment>
<accession>A0A9N8WN29</accession>
<dbReference type="AlphaFoldDB" id="A0A9N8WN29"/>
<gene>
    <name evidence="1" type="ORF">PBRASI_LOCUS1997</name>
</gene>
<name>A0A9N8WN29_9GLOM</name>
<proteinExistence type="predicted"/>